<reference evidence="7" key="1">
    <citation type="submission" date="2019-09" db="EMBL/GenBank/DDBJ databases">
        <title>Characterisation of the sponge microbiome using genome-centric metagenomics.</title>
        <authorList>
            <person name="Engelberts J.P."/>
            <person name="Robbins S.J."/>
            <person name="De Goeij J.M."/>
            <person name="Aranda M."/>
            <person name="Bell S.C."/>
            <person name="Webster N.S."/>
        </authorList>
    </citation>
    <scope>NUCLEOTIDE SEQUENCE</scope>
    <source>
        <strain evidence="7">SB0662_bin_9</strain>
    </source>
</reference>
<feature type="transmembrane region" description="Helical" evidence="6">
    <location>
        <begin position="47"/>
        <end position="65"/>
    </location>
</feature>
<evidence type="ECO:0000256" key="1">
    <source>
        <dbReference type="ARBA" id="ARBA00004651"/>
    </source>
</evidence>
<protein>
    <submittedName>
        <fullName evidence="7">Branched-chain amino acid ABC transporter permease</fullName>
    </submittedName>
</protein>
<dbReference type="GO" id="GO:0005886">
    <property type="term" value="C:plasma membrane"/>
    <property type="evidence" value="ECO:0007669"/>
    <property type="project" value="UniProtKB-SubCell"/>
</dbReference>
<evidence type="ECO:0000256" key="5">
    <source>
        <dbReference type="ARBA" id="ARBA00023136"/>
    </source>
</evidence>
<feature type="transmembrane region" description="Helical" evidence="6">
    <location>
        <begin position="154"/>
        <end position="173"/>
    </location>
</feature>
<evidence type="ECO:0000256" key="3">
    <source>
        <dbReference type="ARBA" id="ARBA00022692"/>
    </source>
</evidence>
<proteinExistence type="predicted"/>
<dbReference type="InterPro" id="IPR001851">
    <property type="entry name" value="ABC_transp_permease"/>
</dbReference>
<comment type="subcellular location">
    <subcellularLocation>
        <location evidence="1">Cell membrane</location>
        <topology evidence="1">Multi-pass membrane protein</topology>
    </subcellularLocation>
</comment>
<feature type="transmembrane region" description="Helical" evidence="6">
    <location>
        <begin position="20"/>
        <end position="40"/>
    </location>
</feature>
<feature type="transmembrane region" description="Helical" evidence="6">
    <location>
        <begin position="239"/>
        <end position="265"/>
    </location>
</feature>
<evidence type="ECO:0000256" key="2">
    <source>
        <dbReference type="ARBA" id="ARBA00022475"/>
    </source>
</evidence>
<dbReference type="CDD" id="cd06581">
    <property type="entry name" value="TM_PBP1_LivM_like"/>
    <property type="match status" value="1"/>
</dbReference>
<sequence length="328" mass="35170">MAFPFLHEWPFFRMFLSEFRTFNATMFAVWLLVLLGMNLLTGYSGQVSFGHAALVLASAYLTAVLSQQYGFPLWSAIGLSGAATALVGWVTIGIPAVRLRGPYLAIATFGLMLAFPQILKLNVLTQWTQGALGIRGGVVEPPGFLGGVLDGRAWMYYVAMAAAVAMTVLFVNLTRSRTGRAFVALRDSEVGAEQMGVDVPRYKALAFGVSSLYAGIGGGLFFAVQGFVSPDSLGLIDSIFFLVAIVIGGLGSVLGSIVAALFLTFQSEAISALAGFVPGANNLRNVFYGASLIAVIVLFPKGIAGFFQRPLWPKLREWNLGRLWSSRS</sequence>
<dbReference type="PANTHER" id="PTHR30482">
    <property type="entry name" value="HIGH-AFFINITY BRANCHED-CHAIN AMINO ACID TRANSPORT SYSTEM PERMEASE"/>
    <property type="match status" value="1"/>
</dbReference>
<feature type="transmembrane region" description="Helical" evidence="6">
    <location>
        <begin position="204"/>
        <end position="227"/>
    </location>
</feature>
<name>A0A6B1DR13_9CHLR</name>
<accession>A0A6B1DR13</accession>
<dbReference type="InterPro" id="IPR043428">
    <property type="entry name" value="LivM-like"/>
</dbReference>
<dbReference type="GO" id="GO:0015658">
    <property type="term" value="F:branched-chain amino acid transmembrane transporter activity"/>
    <property type="evidence" value="ECO:0007669"/>
    <property type="project" value="InterPro"/>
</dbReference>
<comment type="caution">
    <text evidence="7">The sequence shown here is derived from an EMBL/GenBank/DDBJ whole genome shotgun (WGS) entry which is preliminary data.</text>
</comment>
<organism evidence="7">
    <name type="scientific">Caldilineaceae bacterium SB0662_bin_9</name>
    <dbReference type="NCBI Taxonomy" id="2605258"/>
    <lineage>
        <taxon>Bacteria</taxon>
        <taxon>Bacillati</taxon>
        <taxon>Chloroflexota</taxon>
        <taxon>Caldilineae</taxon>
        <taxon>Caldilineales</taxon>
        <taxon>Caldilineaceae</taxon>
    </lineage>
</organism>
<evidence type="ECO:0000256" key="4">
    <source>
        <dbReference type="ARBA" id="ARBA00022989"/>
    </source>
</evidence>
<feature type="transmembrane region" description="Helical" evidence="6">
    <location>
        <begin position="101"/>
        <end position="119"/>
    </location>
</feature>
<feature type="transmembrane region" description="Helical" evidence="6">
    <location>
        <begin position="71"/>
        <end position="94"/>
    </location>
</feature>
<keyword evidence="2" id="KW-1003">Cell membrane</keyword>
<evidence type="ECO:0000256" key="6">
    <source>
        <dbReference type="SAM" id="Phobius"/>
    </source>
</evidence>
<dbReference type="Pfam" id="PF02653">
    <property type="entry name" value="BPD_transp_2"/>
    <property type="match status" value="1"/>
</dbReference>
<gene>
    <name evidence="7" type="ORF">F4Y08_02575</name>
</gene>
<keyword evidence="4 6" id="KW-1133">Transmembrane helix</keyword>
<dbReference type="PANTHER" id="PTHR30482:SF20">
    <property type="entry name" value="HIGH-AFFINITY BRANCHED-CHAIN AMINO ACID TRANSPORT SYSTEM PERMEASE PROTEIN LIVM"/>
    <property type="match status" value="1"/>
</dbReference>
<keyword evidence="3 6" id="KW-0812">Transmembrane</keyword>
<evidence type="ECO:0000313" key="7">
    <source>
        <dbReference type="EMBL" id="MYD89213.1"/>
    </source>
</evidence>
<dbReference type="AlphaFoldDB" id="A0A6B1DR13"/>
<keyword evidence="5 6" id="KW-0472">Membrane</keyword>
<feature type="transmembrane region" description="Helical" evidence="6">
    <location>
        <begin position="286"/>
        <end position="307"/>
    </location>
</feature>
<dbReference type="EMBL" id="VXPY01000013">
    <property type="protein sequence ID" value="MYD89213.1"/>
    <property type="molecule type" value="Genomic_DNA"/>
</dbReference>